<organism evidence="1 2">
    <name type="scientific">Paramecium octaurelia</name>
    <dbReference type="NCBI Taxonomy" id="43137"/>
    <lineage>
        <taxon>Eukaryota</taxon>
        <taxon>Sar</taxon>
        <taxon>Alveolata</taxon>
        <taxon>Ciliophora</taxon>
        <taxon>Intramacronucleata</taxon>
        <taxon>Oligohymenophorea</taxon>
        <taxon>Peniculida</taxon>
        <taxon>Parameciidae</taxon>
        <taxon>Paramecium</taxon>
    </lineage>
</organism>
<protein>
    <submittedName>
        <fullName evidence="1">Uncharacterized protein</fullName>
    </submittedName>
</protein>
<keyword evidence="2" id="KW-1185">Reference proteome</keyword>
<evidence type="ECO:0000313" key="1">
    <source>
        <dbReference type="EMBL" id="CAD8191938.1"/>
    </source>
</evidence>
<accession>A0A8S1WPH4</accession>
<sequence length="108" mass="13199">MYKDSSRNTFEKKFQYVTKKRVVAYQKLIITQNFSNIKLETEFLEGIDNKPYMYKDGQKEFNQKFSQQYNNIQTLYKKCLKNKINNKHNKQRKEKVTFNIDKDLAYDF</sequence>
<gene>
    <name evidence="1" type="ORF">POCTA_138.1.T1010025</name>
</gene>
<dbReference type="EMBL" id="CAJJDP010000101">
    <property type="protein sequence ID" value="CAD8191938.1"/>
    <property type="molecule type" value="Genomic_DNA"/>
</dbReference>
<reference evidence="1" key="1">
    <citation type="submission" date="2021-01" db="EMBL/GenBank/DDBJ databases">
        <authorList>
            <consortium name="Genoscope - CEA"/>
            <person name="William W."/>
        </authorList>
    </citation>
    <scope>NUCLEOTIDE SEQUENCE</scope>
</reference>
<comment type="caution">
    <text evidence="1">The sequence shown here is derived from an EMBL/GenBank/DDBJ whole genome shotgun (WGS) entry which is preliminary data.</text>
</comment>
<dbReference type="OrthoDB" id="306232at2759"/>
<dbReference type="AlphaFoldDB" id="A0A8S1WPH4"/>
<name>A0A8S1WPH4_PAROT</name>
<proteinExistence type="predicted"/>
<evidence type="ECO:0000313" key="2">
    <source>
        <dbReference type="Proteomes" id="UP000683925"/>
    </source>
</evidence>
<dbReference type="OMA" id="KPYMSED"/>
<dbReference type="Proteomes" id="UP000683925">
    <property type="component" value="Unassembled WGS sequence"/>
</dbReference>